<dbReference type="EMBL" id="CP029287">
    <property type="protein sequence ID" value="AWR99143.1"/>
    <property type="molecule type" value="Genomic_DNA"/>
</dbReference>
<sequence length="272" mass="31387">MEIYEGFMLIHGGGIWSVKGCVHPEGYAVALPRYFNGRKLKTLSDGMRLVRERFPSYLSYVPDIGFEVPLVPLEESEILNPYLKREVQDERVTNFMSWFKEIGLTGSWLYLGRGDDLDLLSSNLENYRILKELRLRGITHSLKTINHSEVETLNTDNFSFLKSIRVLEGSYFGLPYTFKIVECEQFGKVLHKERFVGTVEIERGLKPFSLPVKYEAGKFILTSFRTRFTELPEGTVLKVKGYLLHREDFLDLDLDLAEEVKILKPGKVEGVY</sequence>
<dbReference type="RefSeq" id="WP_054836671.1">
    <property type="nucleotide sequence ID" value="NZ_BBBA01000008.1"/>
</dbReference>
<dbReference type="AlphaFoldDB" id="A0A2U9IT53"/>
<dbReference type="STRING" id="1293036.GCA_001315825_01572"/>
<evidence type="ECO:0000313" key="1">
    <source>
        <dbReference type="EMBL" id="AWR99143.1"/>
    </source>
</evidence>
<reference evidence="1" key="1">
    <citation type="submission" date="2018-05" db="EMBL/GenBank/DDBJ databases">
        <title>Complete Genome Sequences of Extremely Thermoacidophilic, Metal-Mobilizing Type-Strain Members of the Archaeal Family Sulfolobaceae: Acidianus brierleyi DSM-1651T, Acidianus sulfidivorans DSM-18786T, Metallosphaera hakonensis DSM-7519T, and Metallosphaera prunae DSM-10039T.</title>
        <authorList>
            <person name="Counts J.A."/>
            <person name="Kelly R.M."/>
        </authorList>
    </citation>
    <scope>NUCLEOTIDE SEQUENCE [LARGE SCALE GENOMIC DNA]</scope>
    <source>
        <strain evidence="1">HO1-1</strain>
    </source>
</reference>
<dbReference type="Proteomes" id="UP000247586">
    <property type="component" value="Chromosome"/>
</dbReference>
<keyword evidence="2" id="KW-1185">Reference proteome</keyword>
<evidence type="ECO:0000313" key="2">
    <source>
        <dbReference type="Proteomes" id="UP000247586"/>
    </source>
</evidence>
<accession>A0A2U9IT53</accession>
<dbReference type="GeneID" id="36834653"/>
<gene>
    <name evidence="1" type="ORF">DFR87_04885</name>
</gene>
<dbReference type="KEGG" id="mhk:DFR87_04885"/>
<proteinExistence type="predicted"/>
<name>A0A2U9IT53_9CREN</name>
<organism evidence="1 2">
    <name type="scientific">Metallosphaera hakonensis JCM 8857 = DSM 7519</name>
    <dbReference type="NCBI Taxonomy" id="1293036"/>
    <lineage>
        <taxon>Archaea</taxon>
        <taxon>Thermoproteota</taxon>
        <taxon>Thermoprotei</taxon>
        <taxon>Sulfolobales</taxon>
        <taxon>Sulfolobaceae</taxon>
        <taxon>Metallosphaera</taxon>
    </lineage>
</organism>
<protein>
    <submittedName>
        <fullName evidence="1">Uncharacterized protein</fullName>
    </submittedName>
</protein>